<dbReference type="EMBL" id="MG373773">
    <property type="protein sequence ID" value="AVH79578.1"/>
    <property type="molecule type" value="Genomic_DNA"/>
</dbReference>
<sequence>METNHRDWNNQIEINDLIDAAISDALARRGVNQENLSDLSDEDTTSVTGGINSVAIAGYLPIKPIRPPFIPPIVLGIILKPNYFL</sequence>
<dbReference type="AlphaFoldDB" id="A0A2P0ZGL4"/>
<reference evidence="1" key="1">
    <citation type="journal article" date="2018" name="Science">
        <title>Natural noncanonical protein splicing yields products with diverse ?-amino acid residues.</title>
        <authorList>
            <person name="Morinaka B.I."/>
            <person name="Lakis E."/>
            <person name="Verest M."/>
            <person name="Helf M.J."/>
            <person name="Scalvenzi T."/>
            <person name="Vagstad A.L."/>
            <person name="Sims J."/>
            <person name="Sunagawa S."/>
            <person name="Gugger M."/>
            <person name="Piel J."/>
        </authorList>
    </citation>
    <scope>NUCLEOTIDE SEQUENCE</scope>
    <source>
        <strain evidence="1">PCC 9448</strain>
    </source>
</reference>
<protein>
    <submittedName>
        <fullName evidence="1">Uncharacterized protein</fullName>
    </submittedName>
</protein>
<proteinExistence type="predicted"/>
<name>A0A2P0ZGL4_9NOSO</name>
<organism evidence="1">
    <name type="scientific">Nostoc sp. PCC 9448</name>
    <dbReference type="NCBI Taxonomy" id="2099384"/>
    <lineage>
        <taxon>Bacteria</taxon>
        <taxon>Bacillati</taxon>
        <taxon>Cyanobacteriota</taxon>
        <taxon>Cyanophyceae</taxon>
        <taxon>Nostocales</taxon>
        <taxon>Nostocaceae</taxon>
        <taxon>Nostoc</taxon>
    </lineage>
</organism>
<evidence type="ECO:0000313" key="1">
    <source>
        <dbReference type="EMBL" id="AVH79578.1"/>
    </source>
</evidence>
<accession>A0A2P0ZGL4</accession>